<dbReference type="InterPro" id="IPR051200">
    <property type="entry name" value="Host-pathogen_enzymatic-act"/>
</dbReference>
<dbReference type="NCBIfam" id="TIGR02276">
    <property type="entry name" value="beta_rpt_yvtn"/>
    <property type="match status" value="2"/>
</dbReference>
<proteinExistence type="predicted"/>
<dbReference type="InterPro" id="IPR011964">
    <property type="entry name" value="YVTN_b-propeller_repeat"/>
</dbReference>
<evidence type="ECO:0000256" key="1">
    <source>
        <dbReference type="ARBA" id="ARBA00022729"/>
    </source>
</evidence>
<protein>
    <submittedName>
        <fullName evidence="4">YVTN family beta-propeller protein</fullName>
    </submittedName>
</protein>
<feature type="signal peptide" evidence="2">
    <location>
        <begin position="1"/>
        <end position="24"/>
    </location>
</feature>
<evidence type="ECO:0000256" key="2">
    <source>
        <dbReference type="SAM" id="SignalP"/>
    </source>
</evidence>
<gene>
    <name evidence="4" type="ORF">QOZ94_000847</name>
</gene>
<sequence>MKRRRALRIVTALLFMLAAGAASASELLVVCQSGAELRGVETQHFTTTRQLKLPKAPAALALSPDRASAFITHPDAGLLTRVDLARSALITSAAIGGQPFGIVADPDGRTLYVGDWSADRVRRLDAASLAETGSVAVGRSPAGLALDPARRELYSADREAGAVSIIDLETFTRVATVPVGEGPYSFDTSGDRRTLRVVNVRSGDLAEIDKDSHAVTRLAVGKMPYGAASLSRTGEVLVANQQSGTLSLVAAGASRPIRTLRVGGSPEGVAVDPSHPRAYVADWFSDQVLVVDLDALQVAARIGVCKGPRSLTLLP</sequence>
<dbReference type="InterPro" id="IPR048433">
    <property type="entry name" value="YNCE-like_beta-prop"/>
</dbReference>
<dbReference type="InterPro" id="IPR011048">
    <property type="entry name" value="Haem_d1_sf"/>
</dbReference>
<dbReference type="PANTHER" id="PTHR47197:SF3">
    <property type="entry name" value="DIHYDRO-HEME D1 DEHYDROGENASE"/>
    <property type="match status" value="1"/>
</dbReference>
<evidence type="ECO:0000313" key="4">
    <source>
        <dbReference type="EMBL" id="MDQ0504073.1"/>
    </source>
</evidence>
<keyword evidence="1 2" id="KW-0732">Signal</keyword>
<dbReference type="EMBL" id="JAUSVY010000002">
    <property type="protein sequence ID" value="MDQ0504073.1"/>
    <property type="molecule type" value="Genomic_DNA"/>
</dbReference>
<evidence type="ECO:0000313" key="5">
    <source>
        <dbReference type="Proteomes" id="UP001241747"/>
    </source>
</evidence>
<dbReference type="SUPFAM" id="SSF51004">
    <property type="entry name" value="C-terminal (heme d1) domain of cytochrome cd1-nitrite reductase"/>
    <property type="match status" value="1"/>
</dbReference>
<reference evidence="4 5" key="1">
    <citation type="submission" date="2023-07" db="EMBL/GenBank/DDBJ databases">
        <title>Genomic Encyclopedia of Type Strains, Phase IV (KMG-IV): sequencing the most valuable type-strain genomes for metagenomic binning, comparative biology and taxonomic classification.</title>
        <authorList>
            <person name="Goeker M."/>
        </authorList>
    </citation>
    <scope>NUCLEOTIDE SEQUENCE [LARGE SCALE GENOMIC DNA]</scope>
    <source>
        <strain evidence="4 5">DSM 3770</strain>
    </source>
</reference>
<accession>A0ABU0LAB6</accession>
<feature type="domain" description="YNCE-like beta-propeller" evidence="3">
    <location>
        <begin position="52"/>
        <end position="231"/>
    </location>
</feature>
<dbReference type="RefSeq" id="WP_237345193.1">
    <property type="nucleotide sequence ID" value="NZ_JABWGX010000008.1"/>
</dbReference>
<dbReference type="PANTHER" id="PTHR47197">
    <property type="entry name" value="PROTEIN NIRF"/>
    <property type="match status" value="1"/>
</dbReference>
<comment type="caution">
    <text evidence="4">The sequence shown here is derived from an EMBL/GenBank/DDBJ whole genome shotgun (WGS) entry which is preliminary data.</text>
</comment>
<dbReference type="Gene3D" id="2.130.10.10">
    <property type="entry name" value="YVTN repeat-like/Quinoprotein amine dehydrogenase"/>
    <property type="match status" value="2"/>
</dbReference>
<dbReference type="Pfam" id="PF21783">
    <property type="entry name" value="YNCE"/>
    <property type="match status" value="1"/>
</dbReference>
<dbReference type="InterPro" id="IPR015943">
    <property type="entry name" value="WD40/YVTN_repeat-like_dom_sf"/>
</dbReference>
<feature type="chain" id="PRO_5046273658" evidence="2">
    <location>
        <begin position="25"/>
        <end position="315"/>
    </location>
</feature>
<dbReference type="Proteomes" id="UP001241747">
    <property type="component" value="Unassembled WGS sequence"/>
</dbReference>
<keyword evidence="5" id="KW-1185">Reference proteome</keyword>
<name>A0ABU0LAB6_XANAG</name>
<evidence type="ECO:0000259" key="3">
    <source>
        <dbReference type="Pfam" id="PF21783"/>
    </source>
</evidence>
<organism evidence="4 5">
    <name type="scientific">Xanthobacter agilis</name>
    <dbReference type="NCBI Taxonomy" id="47492"/>
    <lineage>
        <taxon>Bacteria</taxon>
        <taxon>Pseudomonadati</taxon>
        <taxon>Pseudomonadota</taxon>
        <taxon>Alphaproteobacteria</taxon>
        <taxon>Hyphomicrobiales</taxon>
        <taxon>Xanthobacteraceae</taxon>
        <taxon>Xanthobacter</taxon>
    </lineage>
</organism>